<keyword evidence="1" id="KW-0560">Oxidoreductase</keyword>
<dbReference type="SUPFAM" id="SSF51735">
    <property type="entry name" value="NAD(P)-binding Rossmann-fold domains"/>
    <property type="match status" value="1"/>
</dbReference>
<evidence type="ECO:0000313" key="5">
    <source>
        <dbReference type="Proteomes" id="UP001238163"/>
    </source>
</evidence>
<dbReference type="InterPro" id="IPR036291">
    <property type="entry name" value="NAD(P)-bd_dom_sf"/>
</dbReference>
<sequence length="337" mass="36222">MKNVSWLLLGAGNIAKIRAGAALRDAAGSALVAICDRDSDRAEALAAQLQLPVTIYTDYDQALAESGAEAVYVATQAPAHVPCSLKAMAAGKHFLCEKPLGLDGQDAAVLYQAAKDSPLVCSCSDYRRLSEHIKLLENLVRSGELGELTFGWMNWIASARACGNTPLSRAAGGSPLKTLAFYIFDIVHNLFGIPVSVQAAAARHFNPGNDSEDVSAIIMRFPNGALFSLNVVITPWARNDRIEFHGTNGSVIMDKWPPSGNGPVIINTQTGGQRSVTPVTNTNWHLPMVEDFCQAVRQKRAPVCTIRSAYITELITDAVFRAMDSGKEEPVLTEGLL</sequence>
<gene>
    <name evidence="4" type="ORF">J3R75_001066</name>
</gene>
<reference evidence="4" key="1">
    <citation type="submission" date="2023-07" db="EMBL/GenBank/DDBJ databases">
        <title>Genomic Encyclopedia of Type Strains, Phase IV (KMG-IV): sequencing the most valuable type-strain genomes for metagenomic binning, comparative biology and taxonomic classification.</title>
        <authorList>
            <person name="Goeker M."/>
        </authorList>
    </citation>
    <scope>NUCLEOTIDE SEQUENCE</scope>
    <source>
        <strain evidence="4">DSM 24202</strain>
    </source>
</reference>
<dbReference type="Pfam" id="PF22725">
    <property type="entry name" value="GFO_IDH_MocA_C3"/>
    <property type="match status" value="1"/>
</dbReference>
<dbReference type="SUPFAM" id="SSF55347">
    <property type="entry name" value="Glyceraldehyde-3-phosphate dehydrogenase-like, C-terminal domain"/>
    <property type="match status" value="1"/>
</dbReference>
<proteinExistence type="predicted"/>
<name>A0AAE3VEC8_9BACT</name>
<evidence type="ECO:0000259" key="2">
    <source>
        <dbReference type="Pfam" id="PF01408"/>
    </source>
</evidence>
<dbReference type="AlphaFoldDB" id="A0AAE3VEC8"/>
<dbReference type="PANTHER" id="PTHR43818">
    <property type="entry name" value="BCDNA.GH03377"/>
    <property type="match status" value="1"/>
</dbReference>
<dbReference type="GO" id="GO:0000166">
    <property type="term" value="F:nucleotide binding"/>
    <property type="evidence" value="ECO:0007669"/>
    <property type="project" value="InterPro"/>
</dbReference>
<keyword evidence="5" id="KW-1185">Reference proteome</keyword>
<comment type="caution">
    <text evidence="4">The sequence shown here is derived from an EMBL/GenBank/DDBJ whole genome shotgun (WGS) entry which is preliminary data.</text>
</comment>
<evidence type="ECO:0000313" key="4">
    <source>
        <dbReference type="EMBL" id="MDQ0288959.1"/>
    </source>
</evidence>
<dbReference type="InterPro" id="IPR000683">
    <property type="entry name" value="Gfo/Idh/MocA-like_OxRdtase_N"/>
</dbReference>
<evidence type="ECO:0000256" key="1">
    <source>
        <dbReference type="ARBA" id="ARBA00023002"/>
    </source>
</evidence>
<dbReference type="GO" id="GO:0016491">
    <property type="term" value="F:oxidoreductase activity"/>
    <property type="evidence" value="ECO:0007669"/>
    <property type="project" value="UniProtKB-KW"/>
</dbReference>
<accession>A0AAE3VEC8</accession>
<organism evidence="4 5">
    <name type="scientific">Oligosphaera ethanolica</name>
    <dbReference type="NCBI Taxonomy" id="760260"/>
    <lineage>
        <taxon>Bacteria</taxon>
        <taxon>Pseudomonadati</taxon>
        <taxon>Lentisphaerota</taxon>
        <taxon>Oligosphaeria</taxon>
        <taxon>Oligosphaerales</taxon>
        <taxon>Oligosphaeraceae</taxon>
        <taxon>Oligosphaera</taxon>
    </lineage>
</organism>
<dbReference type="Proteomes" id="UP001238163">
    <property type="component" value="Unassembled WGS sequence"/>
</dbReference>
<dbReference type="Gene3D" id="3.30.360.10">
    <property type="entry name" value="Dihydrodipicolinate Reductase, domain 2"/>
    <property type="match status" value="1"/>
</dbReference>
<dbReference type="Gene3D" id="3.40.50.720">
    <property type="entry name" value="NAD(P)-binding Rossmann-like Domain"/>
    <property type="match status" value="1"/>
</dbReference>
<dbReference type="PANTHER" id="PTHR43818:SF11">
    <property type="entry name" value="BCDNA.GH03377"/>
    <property type="match status" value="1"/>
</dbReference>
<evidence type="ECO:0000259" key="3">
    <source>
        <dbReference type="Pfam" id="PF22725"/>
    </source>
</evidence>
<feature type="domain" description="GFO/IDH/MocA-like oxidoreductase" evidence="3">
    <location>
        <begin position="136"/>
        <end position="251"/>
    </location>
</feature>
<protein>
    <submittedName>
        <fullName evidence="4">Dehydrogenase</fullName>
    </submittedName>
</protein>
<dbReference type="Pfam" id="PF01408">
    <property type="entry name" value="GFO_IDH_MocA"/>
    <property type="match status" value="1"/>
</dbReference>
<feature type="domain" description="Gfo/Idh/MocA-like oxidoreductase N-terminal" evidence="2">
    <location>
        <begin position="6"/>
        <end position="122"/>
    </location>
</feature>
<dbReference type="InterPro" id="IPR055170">
    <property type="entry name" value="GFO_IDH_MocA-like_dom"/>
</dbReference>
<dbReference type="EMBL" id="JAUSVL010000001">
    <property type="protein sequence ID" value="MDQ0288959.1"/>
    <property type="molecule type" value="Genomic_DNA"/>
</dbReference>
<dbReference type="RefSeq" id="WP_307260300.1">
    <property type="nucleotide sequence ID" value="NZ_JAUSVL010000001.1"/>
</dbReference>
<dbReference type="InterPro" id="IPR050463">
    <property type="entry name" value="Gfo/Idh/MocA_oxidrdct_glycsds"/>
</dbReference>